<keyword evidence="3" id="KW-1185">Reference proteome</keyword>
<comment type="caution">
    <text evidence="2">The sequence shown here is derived from an EMBL/GenBank/DDBJ whole genome shotgun (WGS) entry which is preliminary data.</text>
</comment>
<evidence type="ECO:0000313" key="3">
    <source>
        <dbReference type="Proteomes" id="UP000822476"/>
    </source>
</evidence>
<dbReference type="AlphaFoldDB" id="A0A8S9Z7P1"/>
<gene>
    <name evidence="2" type="ORF">EG68_01146</name>
</gene>
<dbReference type="Proteomes" id="UP000822476">
    <property type="component" value="Unassembled WGS sequence"/>
</dbReference>
<proteinExistence type="predicted"/>
<dbReference type="EMBL" id="JTDE01000285">
    <property type="protein sequence ID" value="KAF7261700.1"/>
    <property type="molecule type" value="Genomic_DNA"/>
</dbReference>
<evidence type="ECO:0000256" key="1">
    <source>
        <dbReference type="SAM" id="MobiDB-lite"/>
    </source>
</evidence>
<name>A0A8S9Z7P1_9TREM</name>
<protein>
    <submittedName>
        <fullName evidence="2">Uncharacterized protein</fullName>
    </submittedName>
</protein>
<feature type="compositionally biased region" description="Basic and acidic residues" evidence="1">
    <location>
        <begin position="56"/>
        <end position="66"/>
    </location>
</feature>
<feature type="compositionally biased region" description="Polar residues" evidence="1">
    <location>
        <begin position="40"/>
        <end position="54"/>
    </location>
</feature>
<reference evidence="2" key="1">
    <citation type="submission" date="2019-07" db="EMBL/GenBank/DDBJ databases">
        <title>Annotation for the trematode Paragonimus miyazaki's.</title>
        <authorList>
            <person name="Choi Y.-J."/>
        </authorList>
    </citation>
    <scope>NUCLEOTIDE SEQUENCE</scope>
    <source>
        <strain evidence="2">Japan</strain>
    </source>
</reference>
<evidence type="ECO:0000313" key="2">
    <source>
        <dbReference type="EMBL" id="KAF7261700.1"/>
    </source>
</evidence>
<organism evidence="2 3">
    <name type="scientific">Paragonimus skrjabini miyazakii</name>
    <dbReference type="NCBI Taxonomy" id="59628"/>
    <lineage>
        <taxon>Eukaryota</taxon>
        <taxon>Metazoa</taxon>
        <taxon>Spiralia</taxon>
        <taxon>Lophotrochozoa</taxon>
        <taxon>Platyhelminthes</taxon>
        <taxon>Trematoda</taxon>
        <taxon>Digenea</taxon>
        <taxon>Plagiorchiida</taxon>
        <taxon>Troglotremata</taxon>
        <taxon>Troglotrematidae</taxon>
        <taxon>Paragonimus</taxon>
    </lineage>
</organism>
<feature type="region of interest" description="Disordered" evidence="1">
    <location>
        <begin position="40"/>
        <end position="93"/>
    </location>
</feature>
<accession>A0A8S9Z7P1</accession>
<sequence>MQEMDMLHLRHVPGPLSLNTFVFVQSTTVLSAMRAKSSASDVTCTRPRTSSTLPDLSERAQAERPVSDLNDLFASESDDQTGSSVRPEAVDSSPTCLDRGGFCFGCSDCTQGSVGLRRMH</sequence>